<evidence type="ECO:0000259" key="7">
    <source>
        <dbReference type="PROSITE" id="PS51350"/>
    </source>
</evidence>
<evidence type="ECO:0000256" key="2">
    <source>
        <dbReference type="ARBA" id="ARBA00022552"/>
    </source>
</evidence>
<feature type="domain" description="HPr" evidence="7">
    <location>
        <begin position="295"/>
        <end position="382"/>
    </location>
</feature>
<proteinExistence type="inferred from homology"/>
<keyword evidence="2 6" id="KW-0698">rRNA processing</keyword>
<evidence type="ECO:0000256" key="5">
    <source>
        <dbReference type="ARBA" id="ARBA00022691"/>
    </source>
</evidence>
<dbReference type="InterPro" id="IPR001020">
    <property type="entry name" value="PTS_HPr_His_P_site"/>
</dbReference>
<dbReference type="GO" id="GO:0070677">
    <property type="term" value="F:rRNA (cytosine-2'-O-)-methyltransferase activity"/>
    <property type="evidence" value="ECO:0007669"/>
    <property type="project" value="UniProtKB-UniRule"/>
</dbReference>
<dbReference type="RefSeq" id="WP_338606053.1">
    <property type="nucleotide sequence ID" value="NZ_AP028679.1"/>
</dbReference>
<dbReference type="HAMAP" id="MF_01877">
    <property type="entry name" value="16SrRNA_methyltr_I"/>
    <property type="match status" value="1"/>
</dbReference>
<dbReference type="PRINTS" id="PR00107">
    <property type="entry name" value="PHOSPHOCPHPR"/>
</dbReference>
<name>A0AAU9EXA6_9BACT</name>
<comment type="subcellular location">
    <subcellularLocation>
        <location evidence="6">Cytoplasm</location>
    </subcellularLocation>
</comment>
<evidence type="ECO:0000256" key="6">
    <source>
        <dbReference type="HAMAP-Rule" id="MF_01877"/>
    </source>
</evidence>
<dbReference type="Proteomes" id="UP001366166">
    <property type="component" value="Chromosome"/>
</dbReference>
<keyword evidence="1 6" id="KW-0963">Cytoplasm</keyword>
<comment type="similarity">
    <text evidence="6">Belongs to the methyltransferase superfamily. RsmI family.</text>
</comment>
<dbReference type="Gene3D" id="3.30.1340.10">
    <property type="entry name" value="HPr-like"/>
    <property type="match status" value="1"/>
</dbReference>
<dbReference type="KEGG" id="dmp:FAK_14040"/>
<dbReference type="Gene3D" id="3.40.1010.10">
    <property type="entry name" value="Cobalt-precorrin-4 Transmethylase, Domain 1"/>
    <property type="match status" value="1"/>
</dbReference>
<dbReference type="PROSITE" id="PS51350">
    <property type="entry name" value="PTS_HPR_DOM"/>
    <property type="match status" value="1"/>
</dbReference>
<dbReference type="Pfam" id="PF00381">
    <property type="entry name" value="PTS-HPr"/>
    <property type="match status" value="1"/>
</dbReference>
<dbReference type="PANTHER" id="PTHR46111">
    <property type="entry name" value="RIBOSOMAL RNA SMALL SUBUNIT METHYLTRANSFERASE I"/>
    <property type="match status" value="1"/>
</dbReference>
<reference evidence="9" key="1">
    <citation type="journal article" date="2023" name="Arch. Microbiol.">
        <title>Desulfoferula mesophilus gen. nov. sp. nov., a mesophilic sulfate-reducing bacterium isolated from a brackish lake sediment.</title>
        <authorList>
            <person name="Watanabe T."/>
            <person name="Yabe T."/>
            <person name="Tsuji J.M."/>
            <person name="Fukui M."/>
        </authorList>
    </citation>
    <scope>NUCLEOTIDE SEQUENCE [LARGE SCALE GENOMIC DNA]</scope>
    <source>
        <strain evidence="9">12FAK</strain>
    </source>
</reference>
<evidence type="ECO:0000313" key="8">
    <source>
        <dbReference type="EMBL" id="BEQ14338.1"/>
    </source>
</evidence>
<dbReference type="PANTHER" id="PTHR46111:SF1">
    <property type="entry name" value="RIBOSOMAL RNA SMALL SUBUNIT METHYLTRANSFERASE I"/>
    <property type="match status" value="1"/>
</dbReference>
<dbReference type="GO" id="GO:0005737">
    <property type="term" value="C:cytoplasm"/>
    <property type="evidence" value="ECO:0007669"/>
    <property type="project" value="UniProtKB-SubCell"/>
</dbReference>
<comment type="catalytic activity">
    <reaction evidence="6">
        <text>cytidine(1402) in 16S rRNA + S-adenosyl-L-methionine = 2'-O-methylcytidine(1402) in 16S rRNA + S-adenosyl-L-homocysteine + H(+)</text>
        <dbReference type="Rhea" id="RHEA:42924"/>
        <dbReference type="Rhea" id="RHEA-COMP:10285"/>
        <dbReference type="Rhea" id="RHEA-COMP:10286"/>
        <dbReference type="ChEBI" id="CHEBI:15378"/>
        <dbReference type="ChEBI" id="CHEBI:57856"/>
        <dbReference type="ChEBI" id="CHEBI:59789"/>
        <dbReference type="ChEBI" id="CHEBI:74495"/>
        <dbReference type="ChEBI" id="CHEBI:82748"/>
        <dbReference type="EC" id="2.1.1.198"/>
    </reaction>
</comment>
<dbReference type="InterPro" id="IPR014777">
    <property type="entry name" value="4pyrrole_Mease_sub1"/>
</dbReference>
<evidence type="ECO:0000256" key="1">
    <source>
        <dbReference type="ARBA" id="ARBA00022490"/>
    </source>
</evidence>
<dbReference type="Gene3D" id="3.30.950.10">
    <property type="entry name" value="Methyltransferase, Cobalt-precorrin-4 Transmethylase, Domain 2"/>
    <property type="match status" value="1"/>
</dbReference>
<dbReference type="SUPFAM" id="SSF53790">
    <property type="entry name" value="Tetrapyrrole methylase"/>
    <property type="match status" value="1"/>
</dbReference>
<dbReference type="EMBL" id="AP028679">
    <property type="protein sequence ID" value="BEQ14338.1"/>
    <property type="molecule type" value="Genomic_DNA"/>
</dbReference>
<dbReference type="PROSITE" id="PS00369">
    <property type="entry name" value="PTS_HPR_HIS"/>
    <property type="match status" value="1"/>
</dbReference>
<dbReference type="SUPFAM" id="SSF55594">
    <property type="entry name" value="HPr-like"/>
    <property type="match status" value="1"/>
</dbReference>
<keyword evidence="5 6" id="KW-0949">S-adenosyl-L-methionine</keyword>
<evidence type="ECO:0000313" key="9">
    <source>
        <dbReference type="Proteomes" id="UP001366166"/>
    </source>
</evidence>
<dbReference type="NCBIfam" id="TIGR00096">
    <property type="entry name" value="16S rRNA (cytidine(1402)-2'-O)-methyltransferase"/>
    <property type="match status" value="1"/>
</dbReference>
<accession>A0AAU9EXA6</accession>
<dbReference type="InterPro" id="IPR035895">
    <property type="entry name" value="HPr-like_sf"/>
</dbReference>
<evidence type="ECO:0000256" key="4">
    <source>
        <dbReference type="ARBA" id="ARBA00022679"/>
    </source>
</evidence>
<comment type="function">
    <text evidence="6">Catalyzes the 2'-O-methylation of the ribose of cytidine 1402 (C1402) in 16S rRNA.</text>
</comment>
<organism evidence="8 9">
    <name type="scientific">Desulfoferula mesophila</name>
    <dbReference type="NCBI Taxonomy" id="3058419"/>
    <lineage>
        <taxon>Bacteria</taxon>
        <taxon>Pseudomonadati</taxon>
        <taxon>Thermodesulfobacteriota</taxon>
        <taxon>Desulfarculia</taxon>
        <taxon>Desulfarculales</taxon>
        <taxon>Desulfarculaceae</taxon>
        <taxon>Desulfoferula</taxon>
    </lineage>
</organism>
<gene>
    <name evidence="6" type="primary">rsmI</name>
    <name evidence="8" type="ORF">FAK_14040</name>
</gene>
<sequence>MATLFVVATPIGNLEDMSPRAARVLAESPVVAAESLARAKKLLAHLGLGGKWLISCREANRRQAAGKVLEALGEGKDVALISDAGTPGLSDPGQAVVEEVAKLGYRISPVAGPSALATALSVAGIKQAPFVFLGFLPAKPGARRKLLEQAGTLGWSLVAYEAPHRLAQAAEDLGEVLGERPVVVCRELTKLHEEILRSSCAELAGRLDPDKLRGEVTLVIGPGPAQGPDLDEVQRLVDEGLEAGELKPSALARQVAGTTGLGREEVYQIILESREQAKQYGDEAVIQGDSSAEEPQERRLLVANSLGLHARAAAKITEAVSRFACQVTLHKGEVEADASSVLSILGLDAPRGSQVVARAEGPQAREALDALDKLFAGLFGEGR</sequence>
<keyword evidence="3 6" id="KW-0489">Methyltransferase</keyword>
<dbReference type="InterPro" id="IPR008189">
    <property type="entry name" value="rRNA_ssu_MeTfrase_I"/>
</dbReference>
<dbReference type="FunFam" id="3.30.950.10:FF:000002">
    <property type="entry name" value="Ribosomal RNA small subunit methyltransferase I"/>
    <property type="match status" value="1"/>
</dbReference>
<dbReference type="InterPro" id="IPR035996">
    <property type="entry name" value="4pyrrol_Methylase_sf"/>
</dbReference>
<dbReference type="CDD" id="cd11648">
    <property type="entry name" value="RsmI"/>
    <property type="match status" value="1"/>
</dbReference>
<dbReference type="InterPro" id="IPR000032">
    <property type="entry name" value="HPr-like"/>
</dbReference>
<dbReference type="InterPro" id="IPR018063">
    <property type="entry name" value="SAM_MeTrfase_RsmI_CS"/>
</dbReference>
<dbReference type="NCBIfam" id="TIGR01003">
    <property type="entry name" value="PTS_HPr_family"/>
    <property type="match status" value="1"/>
</dbReference>
<keyword evidence="9" id="KW-1185">Reference proteome</keyword>
<protein>
    <recommendedName>
        <fullName evidence="6">Ribosomal RNA small subunit methyltransferase I</fullName>
        <ecNumber evidence="6">2.1.1.198</ecNumber>
    </recommendedName>
    <alternativeName>
        <fullName evidence="6">16S rRNA 2'-O-ribose C1402 methyltransferase</fullName>
    </alternativeName>
    <alternativeName>
        <fullName evidence="6">rRNA (cytidine-2'-O-)-methyltransferase RsmI</fullName>
    </alternativeName>
</protein>
<dbReference type="EC" id="2.1.1.198" evidence="6"/>
<dbReference type="PROSITE" id="PS01296">
    <property type="entry name" value="RSMI"/>
    <property type="match status" value="1"/>
</dbReference>
<dbReference type="InterPro" id="IPR000878">
    <property type="entry name" value="4pyrrol_Mease"/>
</dbReference>
<dbReference type="AlphaFoldDB" id="A0AAU9EXA6"/>
<evidence type="ECO:0000256" key="3">
    <source>
        <dbReference type="ARBA" id="ARBA00022603"/>
    </source>
</evidence>
<dbReference type="InterPro" id="IPR014776">
    <property type="entry name" value="4pyrrole_Mease_sub2"/>
</dbReference>
<keyword evidence="4 6" id="KW-0808">Transferase</keyword>
<dbReference type="Pfam" id="PF00590">
    <property type="entry name" value="TP_methylase"/>
    <property type="match status" value="1"/>
</dbReference>